<evidence type="ECO:0000313" key="2">
    <source>
        <dbReference type="Proteomes" id="UP001056120"/>
    </source>
</evidence>
<proteinExistence type="predicted"/>
<dbReference type="Proteomes" id="UP001056120">
    <property type="component" value="Linkage Group LG20"/>
</dbReference>
<sequence>MRKVIKEAPANFDRAKVFVFDFYRSHCPSNQLFLGVFVRLVLTHISVRSKVRWLWNREMMNILTTSIVSLWMMRLSRLSLVSLRVLPMDTDSEMNI</sequence>
<reference evidence="2" key="1">
    <citation type="journal article" date="2022" name="Mol. Ecol. Resour.">
        <title>The genomes of chicory, endive, great burdock and yacon provide insights into Asteraceae palaeo-polyploidization history and plant inulin production.</title>
        <authorList>
            <person name="Fan W."/>
            <person name="Wang S."/>
            <person name="Wang H."/>
            <person name="Wang A."/>
            <person name="Jiang F."/>
            <person name="Liu H."/>
            <person name="Zhao H."/>
            <person name="Xu D."/>
            <person name="Zhang Y."/>
        </authorList>
    </citation>
    <scope>NUCLEOTIDE SEQUENCE [LARGE SCALE GENOMIC DNA]</scope>
    <source>
        <strain evidence="2">cv. Yunnan</strain>
    </source>
</reference>
<comment type="caution">
    <text evidence="1">The sequence shown here is derived from an EMBL/GenBank/DDBJ whole genome shotgun (WGS) entry which is preliminary data.</text>
</comment>
<name>A0ACB9D7A5_9ASTR</name>
<protein>
    <submittedName>
        <fullName evidence="1">Uncharacterized protein</fullName>
    </submittedName>
</protein>
<dbReference type="EMBL" id="CM042037">
    <property type="protein sequence ID" value="KAI3742508.1"/>
    <property type="molecule type" value="Genomic_DNA"/>
</dbReference>
<accession>A0ACB9D7A5</accession>
<gene>
    <name evidence="1" type="ORF">L1987_60192</name>
</gene>
<keyword evidence="2" id="KW-1185">Reference proteome</keyword>
<organism evidence="1 2">
    <name type="scientific">Smallanthus sonchifolius</name>
    <dbReference type="NCBI Taxonomy" id="185202"/>
    <lineage>
        <taxon>Eukaryota</taxon>
        <taxon>Viridiplantae</taxon>
        <taxon>Streptophyta</taxon>
        <taxon>Embryophyta</taxon>
        <taxon>Tracheophyta</taxon>
        <taxon>Spermatophyta</taxon>
        <taxon>Magnoliopsida</taxon>
        <taxon>eudicotyledons</taxon>
        <taxon>Gunneridae</taxon>
        <taxon>Pentapetalae</taxon>
        <taxon>asterids</taxon>
        <taxon>campanulids</taxon>
        <taxon>Asterales</taxon>
        <taxon>Asteraceae</taxon>
        <taxon>Asteroideae</taxon>
        <taxon>Heliantheae alliance</taxon>
        <taxon>Millerieae</taxon>
        <taxon>Smallanthus</taxon>
    </lineage>
</organism>
<reference evidence="1 2" key="2">
    <citation type="journal article" date="2022" name="Mol. Ecol. Resour.">
        <title>The genomes of chicory, endive, great burdock and yacon provide insights into Asteraceae paleo-polyploidization history and plant inulin production.</title>
        <authorList>
            <person name="Fan W."/>
            <person name="Wang S."/>
            <person name="Wang H."/>
            <person name="Wang A."/>
            <person name="Jiang F."/>
            <person name="Liu H."/>
            <person name="Zhao H."/>
            <person name="Xu D."/>
            <person name="Zhang Y."/>
        </authorList>
    </citation>
    <scope>NUCLEOTIDE SEQUENCE [LARGE SCALE GENOMIC DNA]</scope>
    <source>
        <strain evidence="2">cv. Yunnan</strain>
        <tissue evidence="1">Leaves</tissue>
    </source>
</reference>
<evidence type="ECO:0000313" key="1">
    <source>
        <dbReference type="EMBL" id="KAI3742508.1"/>
    </source>
</evidence>